<accession>A0A1H6SCK4</accession>
<name>A0A1H6SCK4_9ACTN</name>
<feature type="transmembrane region" description="Helical" evidence="1">
    <location>
        <begin position="21"/>
        <end position="38"/>
    </location>
</feature>
<organism evidence="2 3">
    <name type="scientific">Micromonospora phaseoli</name>
    <dbReference type="NCBI Taxonomy" id="1144548"/>
    <lineage>
        <taxon>Bacteria</taxon>
        <taxon>Bacillati</taxon>
        <taxon>Actinomycetota</taxon>
        <taxon>Actinomycetes</taxon>
        <taxon>Micromonosporales</taxon>
        <taxon>Micromonosporaceae</taxon>
        <taxon>Micromonospora</taxon>
    </lineage>
</organism>
<proteinExistence type="predicted"/>
<dbReference type="Proteomes" id="UP000198707">
    <property type="component" value="Unassembled WGS sequence"/>
</dbReference>
<evidence type="ECO:0000313" key="2">
    <source>
        <dbReference type="EMBL" id="SEI62477.1"/>
    </source>
</evidence>
<dbReference type="AlphaFoldDB" id="A0A1H6SCK4"/>
<keyword evidence="1" id="KW-1133">Transmembrane helix</keyword>
<evidence type="ECO:0000313" key="3">
    <source>
        <dbReference type="Proteomes" id="UP000198707"/>
    </source>
</evidence>
<keyword evidence="1" id="KW-0812">Transmembrane</keyword>
<keyword evidence="3" id="KW-1185">Reference proteome</keyword>
<feature type="transmembrane region" description="Helical" evidence="1">
    <location>
        <begin position="44"/>
        <end position="69"/>
    </location>
</feature>
<keyword evidence="1" id="KW-0472">Membrane</keyword>
<dbReference type="EMBL" id="FNYV01000001">
    <property type="protein sequence ID" value="SEI62477.1"/>
    <property type="molecule type" value="Genomic_DNA"/>
</dbReference>
<protein>
    <submittedName>
        <fullName evidence="2">Uncharacterized protein</fullName>
    </submittedName>
</protein>
<reference evidence="3" key="1">
    <citation type="submission" date="2016-10" db="EMBL/GenBank/DDBJ databases">
        <authorList>
            <person name="Varghese N."/>
            <person name="Submissions S."/>
        </authorList>
    </citation>
    <scope>NUCLEOTIDE SEQUENCE [LARGE SCALE GENOMIC DNA]</scope>
    <source>
        <strain evidence="3">CGMCC 4.7038</strain>
    </source>
</reference>
<sequence length="92" mass="9675">MPTPGRSWRTNASPSQRLARITPGAGLLGGGIAAWLGSETGNPLLGLVVAALLALPALLISTLVAVVILRRHESVDDRIKLIKALAEFLKSR</sequence>
<evidence type="ECO:0000256" key="1">
    <source>
        <dbReference type="SAM" id="Phobius"/>
    </source>
</evidence>
<gene>
    <name evidence="2" type="ORF">SAMN05443287_101537</name>
</gene>